<organism evidence="2 3">
    <name type="scientific">Arundinibacter roseus</name>
    <dbReference type="NCBI Taxonomy" id="2070510"/>
    <lineage>
        <taxon>Bacteria</taxon>
        <taxon>Pseudomonadati</taxon>
        <taxon>Bacteroidota</taxon>
        <taxon>Cytophagia</taxon>
        <taxon>Cytophagales</taxon>
        <taxon>Spirosomataceae</taxon>
        <taxon>Arundinibacter</taxon>
    </lineage>
</organism>
<feature type="compositionally biased region" description="Basic and acidic residues" evidence="1">
    <location>
        <begin position="94"/>
        <end position="105"/>
    </location>
</feature>
<accession>A0A4R4KL75</accession>
<comment type="caution">
    <text evidence="2">The sequence shown here is derived from an EMBL/GenBank/DDBJ whole genome shotgun (WGS) entry which is preliminary data.</text>
</comment>
<name>A0A4R4KL75_9BACT</name>
<dbReference type="EMBL" id="SMJU01000001">
    <property type="protein sequence ID" value="TDB69097.1"/>
    <property type="molecule type" value="Genomic_DNA"/>
</dbReference>
<evidence type="ECO:0000256" key="1">
    <source>
        <dbReference type="SAM" id="MobiDB-lite"/>
    </source>
</evidence>
<gene>
    <name evidence="2" type="ORF">EZE20_01815</name>
</gene>
<evidence type="ECO:0000313" key="2">
    <source>
        <dbReference type="EMBL" id="TDB69097.1"/>
    </source>
</evidence>
<dbReference type="RefSeq" id="WP_132113855.1">
    <property type="nucleotide sequence ID" value="NZ_SMJU01000001.1"/>
</dbReference>
<dbReference type="AlphaFoldDB" id="A0A4R4KL75"/>
<proteinExistence type="predicted"/>
<evidence type="ECO:0000313" key="3">
    <source>
        <dbReference type="Proteomes" id="UP000295706"/>
    </source>
</evidence>
<feature type="compositionally biased region" description="Acidic residues" evidence="1">
    <location>
        <begin position="106"/>
        <end position="130"/>
    </location>
</feature>
<protein>
    <submittedName>
        <fullName evidence="2">Uncharacterized protein</fullName>
    </submittedName>
</protein>
<feature type="region of interest" description="Disordered" evidence="1">
    <location>
        <begin position="88"/>
        <end position="130"/>
    </location>
</feature>
<keyword evidence="3" id="KW-1185">Reference proteome</keyword>
<dbReference type="Proteomes" id="UP000295706">
    <property type="component" value="Unassembled WGS sequence"/>
</dbReference>
<sequence length="130" mass="14216">MSKTKIKSALSSLEKAAADAFKVLNNVAEQTYSGSPAEANPLRFSYEISQRLNKELEQIEARTAFDGMSEEEIAEKKAADLAAIRQEQAQAAAEKLKSLKPKAEEPEPESEEDPEDSETETDDPGSDPEV</sequence>
<reference evidence="2 3" key="1">
    <citation type="submission" date="2019-02" db="EMBL/GenBank/DDBJ databases">
        <title>Arundinibacter roseus gen. nov., sp. nov., a new member of the family Cytophagaceae.</title>
        <authorList>
            <person name="Szuroczki S."/>
            <person name="Khayer B."/>
            <person name="Sproer C."/>
            <person name="Toumi M."/>
            <person name="Szabo A."/>
            <person name="Felfoldi T."/>
            <person name="Schumann P."/>
            <person name="Toth E."/>
        </authorList>
    </citation>
    <scope>NUCLEOTIDE SEQUENCE [LARGE SCALE GENOMIC DNA]</scope>
    <source>
        <strain evidence="2 3">DMA-k-7a</strain>
    </source>
</reference>